<name>A0A372LLY7_9BACI</name>
<dbReference type="PROSITE" id="PS51832">
    <property type="entry name" value="HD_GYP"/>
    <property type="match status" value="1"/>
</dbReference>
<dbReference type="EMBL" id="QVTE01000035">
    <property type="protein sequence ID" value="RFU68102.1"/>
    <property type="molecule type" value="Genomic_DNA"/>
</dbReference>
<feature type="domain" description="HD-GYP" evidence="1">
    <location>
        <begin position="86"/>
        <end position="286"/>
    </location>
</feature>
<dbReference type="PANTHER" id="PTHR43155:SF2">
    <property type="entry name" value="CYCLIC DI-GMP PHOSPHODIESTERASE PA4108"/>
    <property type="match status" value="1"/>
</dbReference>
<protein>
    <submittedName>
        <fullName evidence="2">HD domain-containing protein</fullName>
    </submittedName>
</protein>
<keyword evidence="3" id="KW-1185">Reference proteome</keyword>
<comment type="caution">
    <text evidence="2">The sequence shown here is derived from an EMBL/GenBank/DDBJ whole genome shotgun (WGS) entry which is preliminary data.</text>
</comment>
<dbReference type="InterPro" id="IPR037522">
    <property type="entry name" value="HD_GYP_dom"/>
</dbReference>
<evidence type="ECO:0000313" key="2">
    <source>
        <dbReference type="EMBL" id="RFU68102.1"/>
    </source>
</evidence>
<dbReference type="SMART" id="SM00471">
    <property type="entry name" value="HDc"/>
    <property type="match status" value="1"/>
</dbReference>
<dbReference type="Pfam" id="PF13487">
    <property type="entry name" value="HD_5"/>
    <property type="match status" value="1"/>
</dbReference>
<dbReference type="SUPFAM" id="SSF109604">
    <property type="entry name" value="HD-domain/PDEase-like"/>
    <property type="match status" value="1"/>
</dbReference>
<reference evidence="2 3" key="1">
    <citation type="submission" date="2018-08" db="EMBL/GenBank/DDBJ databases">
        <title>Bacillus chawlae sp. nov., Bacillus glennii sp. nov., and Bacillus saganii sp. nov. Isolated from the Vehicle Assembly Building at Kennedy Space Center where the Viking Spacecraft were Assembled.</title>
        <authorList>
            <person name="Seuylemezian A."/>
            <person name="Vaishampayan P."/>
        </authorList>
    </citation>
    <scope>NUCLEOTIDE SEQUENCE [LARGE SCALE GENOMIC DNA]</scope>
    <source>
        <strain evidence="2 3">V47-23a</strain>
    </source>
</reference>
<gene>
    <name evidence="2" type="ORF">D0469_12590</name>
</gene>
<evidence type="ECO:0000313" key="3">
    <source>
        <dbReference type="Proteomes" id="UP000264541"/>
    </source>
</evidence>
<dbReference type="Gene3D" id="1.10.3210.10">
    <property type="entry name" value="Hypothetical protein af1432"/>
    <property type="match status" value="1"/>
</dbReference>
<evidence type="ECO:0000259" key="1">
    <source>
        <dbReference type="PROSITE" id="PS51832"/>
    </source>
</evidence>
<dbReference type="CDD" id="cd00077">
    <property type="entry name" value="HDc"/>
    <property type="match status" value="1"/>
</dbReference>
<dbReference type="PANTHER" id="PTHR43155">
    <property type="entry name" value="CYCLIC DI-GMP PHOSPHODIESTERASE PA4108-RELATED"/>
    <property type="match status" value="1"/>
</dbReference>
<dbReference type="RefSeq" id="WP_117327094.1">
    <property type="nucleotide sequence ID" value="NZ_QVTE01000035.1"/>
</dbReference>
<dbReference type="OrthoDB" id="9759601at2"/>
<sequence length="339" mass="38714">MRLISLDEYRHQTMQLARPVFDKQNRVLLAEGRRIHPVFLKRLLELDIRYIFIEDAVSKGITMEEMVDMPTWMDAIAVIKKCFEAVREKKPIPVKEMQKIVKQLTDEVYKRSAIVLAPTTFLSEELRLYAHAVNVSLLSIFLGKKKGFTNLQVKDLAMGAALHDIGKAESGDITDHPTRGFEILKRINEMSLLAAHCAFQHHEAFDGSGVPRKLAGKNIHEYGQICSIANDYENLVSIEGFTPHYALEMIMTRSGIKYREDLVSLFVQQIPFYPPGTRLMLNKGQEAIVVKITNNIQRPYIRLLATEEELSLAEHPTMLVTKVIVDKVPQMEELELERG</sequence>
<dbReference type="AlphaFoldDB" id="A0A372LLY7"/>
<proteinExistence type="predicted"/>
<accession>A0A372LLY7</accession>
<dbReference type="InterPro" id="IPR003607">
    <property type="entry name" value="HD/PDEase_dom"/>
</dbReference>
<dbReference type="Proteomes" id="UP000264541">
    <property type="component" value="Unassembled WGS sequence"/>
</dbReference>
<organism evidence="2 3">
    <name type="scientific">Peribacillus saganii</name>
    <dbReference type="NCBI Taxonomy" id="2303992"/>
    <lineage>
        <taxon>Bacteria</taxon>
        <taxon>Bacillati</taxon>
        <taxon>Bacillota</taxon>
        <taxon>Bacilli</taxon>
        <taxon>Bacillales</taxon>
        <taxon>Bacillaceae</taxon>
        <taxon>Peribacillus</taxon>
    </lineage>
</organism>